<evidence type="ECO:0000313" key="2">
    <source>
        <dbReference type="Proteomes" id="UP001187343"/>
    </source>
</evidence>
<evidence type="ECO:0000313" key="1">
    <source>
        <dbReference type="EMBL" id="KAK2874767.1"/>
    </source>
</evidence>
<sequence>MLKLPKSQRRDPASADIAELTARTELTDIQRRPSIHSPAANCRLDLKLKLPLISSKPSLLLLQRIRGRQTRANYVRVEVWLLNQRDKNSEVGIISCCRDSIKKGPVPKFPSQQRVMESGLKSCSGGTFNIKTPRFISVP</sequence>
<keyword evidence="2" id="KW-1185">Reference proteome</keyword>
<dbReference type="Proteomes" id="UP001187343">
    <property type="component" value="Unassembled WGS sequence"/>
</dbReference>
<proteinExistence type="predicted"/>
<organism evidence="1 2">
    <name type="scientific">Cirrhinus molitorella</name>
    <name type="common">mud carp</name>
    <dbReference type="NCBI Taxonomy" id="172907"/>
    <lineage>
        <taxon>Eukaryota</taxon>
        <taxon>Metazoa</taxon>
        <taxon>Chordata</taxon>
        <taxon>Craniata</taxon>
        <taxon>Vertebrata</taxon>
        <taxon>Euteleostomi</taxon>
        <taxon>Actinopterygii</taxon>
        <taxon>Neopterygii</taxon>
        <taxon>Teleostei</taxon>
        <taxon>Ostariophysi</taxon>
        <taxon>Cypriniformes</taxon>
        <taxon>Cyprinidae</taxon>
        <taxon>Labeoninae</taxon>
        <taxon>Labeonini</taxon>
        <taxon>Cirrhinus</taxon>
    </lineage>
</organism>
<dbReference type="EMBL" id="JAUYZG010000021">
    <property type="protein sequence ID" value="KAK2874767.1"/>
    <property type="molecule type" value="Genomic_DNA"/>
</dbReference>
<reference evidence="1" key="1">
    <citation type="submission" date="2023-08" db="EMBL/GenBank/DDBJ databases">
        <title>Chromosome-level Genome Assembly of mud carp (Cirrhinus molitorella).</title>
        <authorList>
            <person name="Liu H."/>
        </authorList>
    </citation>
    <scope>NUCLEOTIDE SEQUENCE</scope>
    <source>
        <strain evidence="1">Prfri</strain>
        <tissue evidence="1">Muscle</tissue>
    </source>
</reference>
<name>A0AA88TGH3_9TELE</name>
<comment type="caution">
    <text evidence="1">The sequence shown here is derived from an EMBL/GenBank/DDBJ whole genome shotgun (WGS) entry which is preliminary data.</text>
</comment>
<dbReference type="AlphaFoldDB" id="A0AA88TGH3"/>
<protein>
    <submittedName>
        <fullName evidence="1">Uncharacterized protein</fullName>
    </submittedName>
</protein>
<gene>
    <name evidence="1" type="ORF">Q8A67_021920</name>
</gene>
<accession>A0AA88TGH3</accession>